<evidence type="ECO:0000313" key="2">
    <source>
        <dbReference type="EMBL" id="OBS71720.1"/>
    </source>
</evidence>
<organism evidence="2 3">
    <name type="scientific">Neotoma lepida</name>
    <name type="common">Desert woodrat</name>
    <dbReference type="NCBI Taxonomy" id="56216"/>
    <lineage>
        <taxon>Eukaryota</taxon>
        <taxon>Metazoa</taxon>
        <taxon>Chordata</taxon>
        <taxon>Craniata</taxon>
        <taxon>Vertebrata</taxon>
        <taxon>Euteleostomi</taxon>
        <taxon>Mammalia</taxon>
        <taxon>Eutheria</taxon>
        <taxon>Euarchontoglires</taxon>
        <taxon>Glires</taxon>
        <taxon>Rodentia</taxon>
        <taxon>Myomorpha</taxon>
        <taxon>Muroidea</taxon>
        <taxon>Cricetidae</taxon>
        <taxon>Neotominae</taxon>
        <taxon>Neotoma</taxon>
    </lineage>
</organism>
<comment type="caution">
    <text evidence="2">The sequence shown here is derived from an EMBL/GenBank/DDBJ whole genome shotgun (WGS) entry which is preliminary data.</text>
</comment>
<feature type="compositionally biased region" description="Basic and acidic residues" evidence="1">
    <location>
        <begin position="26"/>
        <end position="41"/>
    </location>
</feature>
<proteinExistence type="predicted"/>
<name>A0A1A6H1M0_NEOLE</name>
<dbReference type="Proteomes" id="UP000092124">
    <property type="component" value="Unassembled WGS sequence"/>
</dbReference>
<protein>
    <submittedName>
        <fullName evidence="2">Uncharacterized protein</fullName>
    </submittedName>
</protein>
<evidence type="ECO:0000313" key="3">
    <source>
        <dbReference type="Proteomes" id="UP000092124"/>
    </source>
</evidence>
<keyword evidence="3" id="KW-1185">Reference proteome</keyword>
<dbReference type="AlphaFoldDB" id="A0A1A6H1M0"/>
<feature type="region of interest" description="Disordered" evidence="1">
    <location>
        <begin position="1"/>
        <end position="92"/>
    </location>
</feature>
<gene>
    <name evidence="2" type="ORF">A6R68_13703</name>
</gene>
<evidence type="ECO:0000256" key="1">
    <source>
        <dbReference type="SAM" id="MobiDB-lite"/>
    </source>
</evidence>
<feature type="non-terminal residue" evidence="2">
    <location>
        <position position="110"/>
    </location>
</feature>
<feature type="compositionally biased region" description="Basic and acidic residues" evidence="1">
    <location>
        <begin position="1"/>
        <end position="16"/>
    </location>
</feature>
<reference evidence="2 3" key="1">
    <citation type="submission" date="2016-06" db="EMBL/GenBank/DDBJ databases">
        <title>The Draft Genome Sequence and Annotation of the Desert Woodrat Neotoma lepida.</title>
        <authorList>
            <person name="Campbell M."/>
            <person name="Oakeson K.F."/>
            <person name="Yandell M."/>
            <person name="Halpert J.R."/>
            <person name="Dearing D."/>
        </authorList>
    </citation>
    <scope>NUCLEOTIDE SEQUENCE [LARGE SCALE GENOMIC DNA]</scope>
    <source>
        <strain evidence="2">417</strain>
        <tissue evidence="2">Liver</tissue>
    </source>
</reference>
<accession>A0A1A6H1M0</accession>
<feature type="compositionally biased region" description="Basic and acidic residues" evidence="1">
    <location>
        <begin position="48"/>
        <end position="62"/>
    </location>
</feature>
<sequence>MESEALRQDKKPKCQDEGGPDLQFEEPSKTQKRIPQEHQDLELQSQQLRKDEVHKAQHDNPRQLKPLGWAKGPQEQPLTGRKAADGGKGRKRPCCVMEEYAKNHQRQKYP</sequence>
<dbReference type="EMBL" id="LZPO01055654">
    <property type="protein sequence ID" value="OBS71720.1"/>
    <property type="molecule type" value="Genomic_DNA"/>
</dbReference>